<name>A0A9D4AAT0_9ROSI</name>
<keyword evidence="2" id="KW-1185">Reference proteome</keyword>
<sequence length="60" mass="6816">MEVAFLLHSALIHIQRRSRELTIAYAFHTLGPAEYNYNVDALTDDEVIQVGNEWQLADVG</sequence>
<protein>
    <submittedName>
        <fullName evidence="1">Uncharacterized protein</fullName>
    </submittedName>
</protein>
<comment type="caution">
    <text evidence="1">The sequence shown here is derived from an EMBL/GenBank/DDBJ whole genome shotgun (WGS) entry which is preliminary data.</text>
</comment>
<reference evidence="1 2" key="1">
    <citation type="journal article" date="2021" name="Plant Biotechnol. J.">
        <title>Multi-omics assisted identification of the key and species-specific regulatory components of drought-tolerant mechanisms in Gossypium stocksii.</title>
        <authorList>
            <person name="Yu D."/>
            <person name="Ke L."/>
            <person name="Zhang D."/>
            <person name="Wu Y."/>
            <person name="Sun Y."/>
            <person name="Mei J."/>
            <person name="Sun J."/>
            <person name="Sun Y."/>
        </authorList>
    </citation>
    <scope>NUCLEOTIDE SEQUENCE [LARGE SCALE GENOMIC DNA]</scope>
    <source>
        <strain evidence="2">cv. E1</strain>
        <tissue evidence="1">Leaf</tissue>
    </source>
</reference>
<gene>
    <name evidence="1" type="ORF">J1N35_015388</name>
</gene>
<dbReference type="Proteomes" id="UP000828251">
    <property type="component" value="Unassembled WGS sequence"/>
</dbReference>
<organism evidence="1 2">
    <name type="scientific">Gossypium stocksii</name>
    <dbReference type="NCBI Taxonomy" id="47602"/>
    <lineage>
        <taxon>Eukaryota</taxon>
        <taxon>Viridiplantae</taxon>
        <taxon>Streptophyta</taxon>
        <taxon>Embryophyta</taxon>
        <taxon>Tracheophyta</taxon>
        <taxon>Spermatophyta</taxon>
        <taxon>Magnoliopsida</taxon>
        <taxon>eudicotyledons</taxon>
        <taxon>Gunneridae</taxon>
        <taxon>Pentapetalae</taxon>
        <taxon>rosids</taxon>
        <taxon>malvids</taxon>
        <taxon>Malvales</taxon>
        <taxon>Malvaceae</taxon>
        <taxon>Malvoideae</taxon>
        <taxon>Gossypium</taxon>
    </lineage>
</organism>
<evidence type="ECO:0000313" key="1">
    <source>
        <dbReference type="EMBL" id="KAH1098467.1"/>
    </source>
</evidence>
<accession>A0A9D4AAT0</accession>
<dbReference type="EMBL" id="JAIQCV010000005">
    <property type="protein sequence ID" value="KAH1098467.1"/>
    <property type="molecule type" value="Genomic_DNA"/>
</dbReference>
<dbReference type="AlphaFoldDB" id="A0A9D4AAT0"/>
<proteinExistence type="predicted"/>
<evidence type="ECO:0000313" key="2">
    <source>
        <dbReference type="Proteomes" id="UP000828251"/>
    </source>
</evidence>